<dbReference type="OrthoDB" id="1494333at2"/>
<evidence type="ECO:0000256" key="3">
    <source>
        <dbReference type="ARBA" id="ARBA00023004"/>
    </source>
</evidence>
<dbReference type="RefSeq" id="WP_084061910.1">
    <property type="nucleotide sequence ID" value="NZ_FWXO01000004.1"/>
</dbReference>
<accession>A0A1W2BPM3</accession>
<dbReference type="Proteomes" id="UP000192360">
    <property type="component" value="Unassembled WGS sequence"/>
</dbReference>
<sequence length="327" mass="37043">MKYLVIILFIIGMVGCKDAKDVKATAPTISLVEQIDIQNNGKELVQKHCNLCHNPNASAQNRIAPPMIAIKEHYISDDTTEEEFTNALLNWVKKPSKEISRMPGAVRRFGLMPFQPYKEEDIRTIASYIYNFEMEEPERFNENHKKGNGMRSKNSQNSTIQEKKSQKSVEEIGLAYALSTKQILGQNLMSTIQKKGTLAALEFCNIKAYPLTDSMAVVHNAKIKRVSDQPRNPKNSANSKELIYINSFKQDLEKGLTVEPIVEKNNSGEIAFYYPIITNTMCLQCHGTKNEVTPETLVKIKNLYPKDKALGYSTNEVRGIWSISFKE</sequence>
<dbReference type="InterPro" id="IPR021796">
    <property type="entry name" value="Tll0287-like_dom"/>
</dbReference>
<evidence type="ECO:0000256" key="5">
    <source>
        <dbReference type="SAM" id="MobiDB-lite"/>
    </source>
</evidence>
<dbReference type="GO" id="GO:0046872">
    <property type="term" value="F:metal ion binding"/>
    <property type="evidence" value="ECO:0007669"/>
    <property type="project" value="UniProtKB-KW"/>
</dbReference>
<protein>
    <submittedName>
        <fullName evidence="7">Cytochrome c</fullName>
    </submittedName>
</protein>
<organism evidence="7 8">
    <name type="scientific">Cellulophaga tyrosinoxydans</name>
    <dbReference type="NCBI Taxonomy" id="504486"/>
    <lineage>
        <taxon>Bacteria</taxon>
        <taxon>Pseudomonadati</taxon>
        <taxon>Bacteroidota</taxon>
        <taxon>Flavobacteriia</taxon>
        <taxon>Flavobacteriales</taxon>
        <taxon>Flavobacteriaceae</taxon>
        <taxon>Cellulophaga</taxon>
    </lineage>
</organism>
<feature type="region of interest" description="Disordered" evidence="5">
    <location>
        <begin position="142"/>
        <end position="166"/>
    </location>
</feature>
<feature type="compositionally biased region" description="Polar residues" evidence="5">
    <location>
        <begin position="151"/>
        <end position="160"/>
    </location>
</feature>
<dbReference type="GO" id="GO:0020037">
    <property type="term" value="F:heme binding"/>
    <property type="evidence" value="ECO:0007669"/>
    <property type="project" value="InterPro"/>
</dbReference>
<dbReference type="SUPFAM" id="SSF46626">
    <property type="entry name" value="Cytochrome c"/>
    <property type="match status" value="1"/>
</dbReference>
<dbReference type="PROSITE" id="PS51007">
    <property type="entry name" value="CYTC"/>
    <property type="match status" value="1"/>
</dbReference>
<gene>
    <name evidence="7" type="ORF">SAMN05660703_2594</name>
</gene>
<keyword evidence="1 4" id="KW-0349">Heme</keyword>
<dbReference type="PROSITE" id="PS51257">
    <property type="entry name" value="PROKAR_LIPOPROTEIN"/>
    <property type="match status" value="1"/>
</dbReference>
<name>A0A1W2BPM3_9FLAO</name>
<evidence type="ECO:0000256" key="1">
    <source>
        <dbReference type="ARBA" id="ARBA00022617"/>
    </source>
</evidence>
<keyword evidence="3 4" id="KW-0408">Iron</keyword>
<evidence type="ECO:0000256" key="4">
    <source>
        <dbReference type="PROSITE-ProRule" id="PRU00433"/>
    </source>
</evidence>
<dbReference type="Pfam" id="PF11845">
    <property type="entry name" value="Tll0287-like"/>
    <property type="match status" value="1"/>
</dbReference>
<dbReference type="GO" id="GO:0009055">
    <property type="term" value="F:electron transfer activity"/>
    <property type="evidence" value="ECO:0007669"/>
    <property type="project" value="InterPro"/>
</dbReference>
<evidence type="ECO:0000313" key="7">
    <source>
        <dbReference type="EMBL" id="SMC74801.1"/>
    </source>
</evidence>
<dbReference type="STRING" id="504486.SAMN05660703_2594"/>
<dbReference type="Gene3D" id="1.10.760.10">
    <property type="entry name" value="Cytochrome c-like domain"/>
    <property type="match status" value="1"/>
</dbReference>
<reference evidence="7 8" key="1">
    <citation type="submission" date="2017-04" db="EMBL/GenBank/DDBJ databases">
        <authorList>
            <person name="Afonso C.L."/>
            <person name="Miller P.J."/>
            <person name="Scott M.A."/>
            <person name="Spackman E."/>
            <person name="Goraichik I."/>
            <person name="Dimitrov K.M."/>
            <person name="Suarez D.L."/>
            <person name="Swayne D.E."/>
        </authorList>
    </citation>
    <scope>NUCLEOTIDE SEQUENCE [LARGE SCALE GENOMIC DNA]</scope>
    <source>
        <strain evidence="7 8">DSM 21164</strain>
    </source>
</reference>
<keyword evidence="8" id="KW-1185">Reference proteome</keyword>
<keyword evidence="2 4" id="KW-0479">Metal-binding</keyword>
<evidence type="ECO:0000313" key="8">
    <source>
        <dbReference type="Proteomes" id="UP000192360"/>
    </source>
</evidence>
<dbReference type="InterPro" id="IPR036909">
    <property type="entry name" value="Cyt_c-like_dom_sf"/>
</dbReference>
<dbReference type="AlphaFoldDB" id="A0A1W2BPM3"/>
<proteinExistence type="predicted"/>
<dbReference type="InterPro" id="IPR009056">
    <property type="entry name" value="Cyt_c-like_dom"/>
</dbReference>
<evidence type="ECO:0000259" key="6">
    <source>
        <dbReference type="PROSITE" id="PS51007"/>
    </source>
</evidence>
<feature type="domain" description="Cytochrome c" evidence="6">
    <location>
        <begin position="36"/>
        <end position="133"/>
    </location>
</feature>
<evidence type="ECO:0000256" key="2">
    <source>
        <dbReference type="ARBA" id="ARBA00022723"/>
    </source>
</evidence>
<dbReference type="EMBL" id="FWXO01000004">
    <property type="protein sequence ID" value="SMC74801.1"/>
    <property type="molecule type" value="Genomic_DNA"/>
</dbReference>